<accession>A0AAV8R214</accession>
<evidence type="ECO:0000313" key="2">
    <source>
        <dbReference type="EMBL" id="KAJ8492179.1"/>
    </source>
</evidence>
<dbReference type="EMBL" id="JAQQAF010000004">
    <property type="protein sequence ID" value="KAJ8492179.1"/>
    <property type="molecule type" value="Genomic_DNA"/>
</dbReference>
<comment type="caution">
    <text evidence="2">The sequence shown here is derived from an EMBL/GenBank/DDBJ whole genome shotgun (WGS) entry which is preliminary data.</text>
</comment>
<proteinExistence type="predicted"/>
<dbReference type="AlphaFoldDB" id="A0AAV8R214"/>
<dbReference type="Proteomes" id="UP001222027">
    <property type="component" value="Unassembled WGS sequence"/>
</dbReference>
<evidence type="ECO:0000313" key="3">
    <source>
        <dbReference type="Proteomes" id="UP001222027"/>
    </source>
</evidence>
<protein>
    <recommendedName>
        <fullName evidence="4">Retrotransposon gag domain-containing protein</fullName>
    </recommendedName>
</protein>
<name>A0AAV8R214_ENSVE</name>
<keyword evidence="3" id="KW-1185">Reference proteome</keyword>
<evidence type="ECO:0000256" key="1">
    <source>
        <dbReference type="SAM" id="MobiDB-lite"/>
    </source>
</evidence>
<gene>
    <name evidence="2" type="ORF">OPV22_013900</name>
</gene>
<sequence length="149" mass="17687">MPLTRKQKKDLNITDLETYAMASEEAINAKFEAFQTRMEDRIHALVVELNLGQPQSLRRSQQGESSYHKEDFQEKGGPMTDPYYPHMRVDFPRWEEGDPIDWISCAERYFRYHKTPDASMVDIATIHLEGDVIQWFDWFKYTHGALLWR</sequence>
<feature type="region of interest" description="Disordered" evidence="1">
    <location>
        <begin position="55"/>
        <end position="83"/>
    </location>
</feature>
<reference evidence="2 3" key="1">
    <citation type="submission" date="2022-12" db="EMBL/GenBank/DDBJ databases">
        <title>Chromosome-scale assembly of the Ensete ventricosum genome.</title>
        <authorList>
            <person name="Dussert Y."/>
            <person name="Stocks J."/>
            <person name="Wendawek A."/>
            <person name="Woldeyes F."/>
            <person name="Nichols R.A."/>
            <person name="Borrell J.S."/>
        </authorList>
    </citation>
    <scope>NUCLEOTIDE SEQUENCE [LARGE SCALE GENOMIC DNA]</scope>
    <source>
        <strain evidence="3">cv. Maze</strain>
        <tissue evidence="2">Seeds</tissue>
    </source>
</reference>
<evidence type="ECO:0008006" key="4">
    <source>
        <dbReference type="Google" id="ProtNLM"/>
    </source>
</evidence>
<organism evidence="2 3">
    <name type="scientific">Ensete ventricosum</name>
    <name type="common">Abyssinian banana</name>
    <name type="synonym">Musa ensete</name>
    <dbReference type="NCBI Taxonomy" id="4639"/>
    <lineage>
        <taxon>Eukaryota</taxon>
        <taxon>Viridiplantae</taxon>
        <taxon>Streptophyta</taxon>
        <taxon>Embryophyta</taxon>
        <taxon>Tracheophyta</taxon>
        <taxon>Spermatophyta</taxon>
        <taxon>Magnoliopsida</taxon>
        <taxon>Liliopsida</taxon>
        <taxon>Zingiberales</taxon>
        <taxon>Musaceae</taxon>
        <taxon>Ensete</taxon>
    </lineage>
</organism>
<feature type="compositionally biased region" description="Polar residues" evidence="1">
    <location>
        <begin position="55"/>
        <end position="65"/>
    </location>
</feature>